<evidence type="ECO:0000256" key="1">
    <source>
        <dbReference type="SAM" id="MobiDB-lite"/>
    </source>
</evidence>
<organism evidence="3 4">
    <name type="scientific">Lacibacter cauensis</name>
    <dbReference type="NCBI Taxonomy" id="510947"/>
    <lineage>
        <taxon>Bacteria</taxon>
        <taxon>Pseudomonadati</taxon>
        <taxon>Bacteroidota</taxon>
        <taxon>Chitinophagia</taxon>
        <taxon>Chitinophagales</taxon>
        <taxon>Chitinophagaceae</taxon>
        <taxon>Lacibacter</taxon>
    </lineage>
</organism>
<evidence type="ECO:0000313" key="3">
    <source>
        <dbReference type="EMBL" id="TWI77693.1"/>
    </source>
</evidence>
<dbReference type="RefSeq" id="WP_144888741.1">
    <property type="nucleotide sequence ID" value="NZ_VLLE01000009.1"/>
</dbReference>
<dbReference type="EMBL" id="VLLE01000009">
    <property type="protein sequence ID" value="TWI77693.1"/>
    <property type="molecule type" value="Genomic_DNA"/>
</dbReference>
<proteinExistence type="predicted"/>
<dbReference type="Proteomes" id="UP000316167">
    <property type="component" value="Unassembled WGS sequence"/>
</dbReference>
<keyword evidence="2" id="KW-0732">Signal</keyword>
<feature type="compositionally biased region" description="Basic and acidic residues" evidence="1">
    <location>
        <begin position="70"/>
        <end position="96"/>
    </location>
</feature>
<accession>A0A562S932</accession>
<evidence type="ECO:0000256" key="2">
    <source>
        <dbReference type="SAM" id="SignalP"/>
    </source>
</evidence>
<dbReference type="PROSITE" id="PS51257">
    <property type="entry name" value="PROKAR_LIPOPROTEIN"/>
    <property type="match status" value="1"/>
</dbReference>
<feature type="chain" id="PRO_5022182649" evidence="2">
    <location>
        <begin position="30"/>
        <end position="175"/>
    </location>
</feature>
<feature type="signal peptide" evidence="2">
    <location>
        <begin position="1"/>
        <end position="29"/>
    </location>
</feature>
<name>A0A562S932_9BACT</name>
<dbReference type="AlphaFoldDB" id="A0A562S932"/>
<reference evidence="3 4" key="1">
    <citation type="journal article" date="2015" name="Stand. Genomic Sci.">
        <title>Genomic Encyclopedia of Bacterial and Archaeal Type Strains, Phase III: the genomes of soil and plant-associated and newly described type strains.</title>
        <authorList>
            <person name="Whitman W.B."/>
            <person name="Woyke T."/>
            <person name="Klenk H.P."/>
            <person name="Zhou Y."/>
            <person name="Lilburn T.G."/>
            <person name="Beck B.J."/>
            <person name="De Vos P."/>
            <person name="Vandamme P."/>
            <person name="Eisen J.A."/>
            <person name="Garrity G."/>
            <person name="Hugenholtz P."/>
            <person name="Kyrpides N.C."/>
        </authorList>
    </citation>
    <scope>NUCLEOTIDE SEQUENCE [LARGE SCALE GENOMIC DNA]</scope>
    <source>
        <strain evidence="3 4">CGMCC 1.7271</strain>
    </source>
</reference>
<evidence type="ECO:0000313" key="4">
    <source>
        <dbReference type="Proteomes" id="UP000316167"/>
    </source>
</evidence>
<protein>
    <submittedName>
        <fullName evidence="3">Uncharacterized protein</fullName>
    </submittedName>
</protein>
<sequence>MKRRLSIQLKALFLLIVFASNTAVGFACALGVEMGFNTSNHNAVEEATEIHIHADGKKHVHEKEASATITHEHQDGTKYQHDSEPAKQIQTEDSKSFTKSPGGCCSDDVQKFQNLDKNLNQNVNAGIDVPVFVAIVSTFLGIDLSQGNKDFPPKYKDRFFYPPPDIRIAIQSFQI</sequence>
<comment type="caution">
    <text evidence="3">The sequence shown here is derived from an EMBL/GenBank/DDBJ whole genome shotgun (WGS) entry which is preliminary data.</text>
</comment>
<dbReference type="OrthoDB" id="657403at2"/>
<keyword evidence="4" id="KW-1185">Reference proteome</keyword>
<gene>
    <name evidence="3" type="ORF">IQ13_4292</name>
</gene>
<feature type="region of interest" description="Disordered" evidence="1">
    <location>
        <begin position="70"/>
        <end position="100"/>
    </location>
</feature>